<evidence type="ECO:0000259" key="9">
    <source>
        <dbReference type="Pfam" id="PF00924"/>
    </source>
</evidence>
<dbReference type="InterPro" id="IPR049142">
    <property type="entry name" value="MS_channel_1st"/>
</dbReference>
<dbReference type="InterPro" id="IPR010920">
    <property type="entry name" value="LSM_dom_sf"/>
</dbReference>
<dbReference type="InterPro" id="IPR011014">
    <property type="entry name" value="MscS_channel_TM-2"/>
</dbReference>
<evidence type="ECO:0000256" key="7">
    <source>
        <dbReference type="SAM" id="Coils"/>
    </source>
</evidence>
<feature type="transmembrane region" description="Helical" evidence="8">
    <location>
        <begin position="601"/>
        <end position="623"/>
    </location>
</feature>
<dbReference type="STRING" id="37625.SAMN05660420_01055"/>
<protein>
    <submittedName>
        <fullName evidence="12">Small-conductance mechanosensitive channel</fullName>
    </submittedName>
</protein>
<dbReference type="GO" id="GO:0008381">
    <property type="term" value="F:mechanosensitive monoatomic ion channel activity"/>
    <property type="evidence" value="ECO:0007669"/>
    <property type="project" value="UniProtKB-ARBA"/>
</dbReference>
<feature type="transmembrane region" description="Helical" evidence="8">
    <location>
        <begin position="258"/>
        <end position="278"/>
    </location>
</feature>
<reference evidence="12 13" key="1">
    <citation type="submission" date="2016-10" db="EMBL/GenBank/DDBJ databases">
        <authorList>
            <person name="de Groot N.N."/>
        </authorList>
    </citation>
    <scope>NUCLEOTIDE SEQUENCE [LARGE SCALE GENOMIC DNA]</scope>
    <source>
        <strain evidence="12 13">DSM 7343</strain>
    </source>
</reference>
<feature type="transmembrane region" description="Helical" evidence="8">
    <location>
        <begin position="487"/>
        <end position="507"/>
    </location>
</feature>
<evidence type="ECO:0000313" key="12">
    <source>
        <dbReference type="EMBL" id="SEA01009.1"/>
    </source>
</evidence>
<keyword evidence="4 8" id="KW-0812">Transmembrane</keyword>
<dbReference type="GO" id="GO:0005886">
    <property type="term" value="C:plasma membrane"/>
    <property type="evidence" value="ECO:0007669"/>
    <property type="project" value="UniProtKB-SubCell"/>
</dbReference>
<dbReference type="InterPro" id="IPR006686">
    <property type="entry name" value="MscS_channel_CS"/>
</dbReference>
<evidence type="ECO:0000259" key="10">
    <source>
        <dbReference type="Pfam" id="PF21082"/>
    </source>
</evidence>
<feature type="transmembrane region" description="Helical" evidence="8">
    <location>
        <begin position="290"/>
        <end position="311"/>
    </location>
</feature>
<dbReference type="AlphaFoldDB" id="A0A1H3XNQ5"/>
<keyword evidence="5 8" id="KW-1133">Transmembrane helix</keyword>
<dbReference type="Gene3D" id="3.30.70.100">
    <property type="match status" value="1"/>
</dbReference>
<dbReference type="Gene3D" id="2.30.30.60">
    <property type="match status" value="1"/>
</dbReference>
<feature type="domain" description="Mechanosensitive ion channel MscS C-terminal" evidence="10">
    <location>
        <begin position="691"/>
        <end position="774"/>
    </location>
</feature>
<dbReference type="InterPro" id="IPR052702">
    <property type="entry name" value="MscS-like_channel"/>
</dbReference>
<feature type="transmembrane region" description="Helical" evidence="8">
    <location>
        <begin position="345"/>
        <end position="364"/>
    </location>
</feature>
<evidence type="ECO:0000256" key="4">
    <source>
        <dbReference type="ARBA" id="ARBA00022692"/>
    </source>
</evidence>
<sequence>MLLCLGLMCPPSALAEGVVTRDAFAADEIVQPAVFPGLSELGSRSSALADFAARSEERLQLLTDLSKQKESLTEISEHFKNLTAEIKPLGSPDHWYVDRLTQYLNQFNKIRQDLDALQQKITLRQQEVEGIRAQVIKDKEFWYAWSGELEKQDVAPPQQTMALVKKLLEQLQASLHKTAAPLLQLQEQIGTFHRDVSAASDNLTLALGKLRKATFRKNAYSFGSGKFYRQFNSELRNQTKDGLTAALKFNKSYLQENGWLLGLMIITFSLILSLLHHYRSKLQETDEWHFIIRHSWAAASFFTIIAFWFWFPAPPPLIRFVFLLLAAISATSLAIPLLENRRQAWVLSLTALVIFLTSAFRLIALPQPLFRIYIALLAVIFIPLLVQQLLLSKKSRQSGEGRLYRALMRLVVAVLGVSLIGQIAGYMNFSNWLIQATFETGMVLLFAKMAVMLIAGGIELTTDLLIQSGQSFFREFGEELAVRLKRLLNFLIYSFLVLYLLPVWRLFATVSDGWNYFSQWTIVFGNFHLSMQMLVSAVITFYLSLQISWVLQGFSETEVLIRHDVDRGVRDAVKKLIHYGVVLIGFLVALSLLGLSLQHFVVVLGAFGVGIGFGLQDIVNNFLSGLILLFERPIKVGDGVLIDGEYGTVSRIGLRSTVVKNMDEAELIVPNAQMISQKVTNWTLTNRRVRIVLSVGVAYGSDLEKVLTILTEVSDQHPLVLKKPKPSPLFVQFGDSSLDFELRVWISNIDNRPDVKNELLLAIDRRFREAEVEIPFPQQDLHLRSVDSGILPTPERE</sequence>
<dbReference type="SUPFAM" id="SSF50182">
    <property type="entry name" value="Sm-like ribonucleoproteins"/>
    <property type="match status" value="1"/>
</dbReference>
<dbReference type="EMBL" id="FNQN01000002">
    <property type="protein sequence ID" value="SEA01009.1"/>
    <property type="molecule type" value="Genomic_DNA"/>
</dbReference>
<dbReference type="PANTHER" id="PTHR30347:SF1">
    <property type="entry name" value="MECHANOSENSITIVE CHANNEL MSCK"/>
    <property type="match status" value="1"/>
</dbReference>
<evidence type="ECO:0000256" key="1">
    <source>
        <dbReference type="ARBA" id="ARBA00004651"/>
    </source>
</evidence>
<dbReference type="InterPro" id="IPR049278">
    <property type="entry name" value="MS_channel_C"/>
</dbReference>
<feature type="transmembrane region" description="Helical" evidence="8">
    <location>
        <begin position="370"/>
        <end position="391"/>
    </location>
</feature>
<feature type="domain" description="Mechanosensitive ion channel MscS" evidence="9">
    <location>
        <begin position="617"/>
        <end position="683"/>
    </location>
</feature>
<evidence type="ECO:0000256" key="3">
    <source>
        <dbReference type="ARBA" id="ARBA00022475"/>
    </source>
</evidence>
<evidence type="ECO:0000259" key="11">
    <source>
        <dbReference type="Pfam" id="PF21088"/>
    </source>
</evidence>
<dbReference type="InterPro" id="IPR011066">
    <property type="entry name" value="MscS_channel_C_sf"/>
</dbReference>
<keyword evidence="13" id="KW-1185">Reference proteome</keyword>
<dbReference type="InterPro" id="IPR023408">
    <property type="entry name" value="MscS_beta-dom_sf"/>
</dbReference>
<dbReference type="PANTHER" id="PTHR30347">
    <property type="entry name" value="POTASSIUM CHANNEL RELATED"/>
    <property type="match status" value="1"/>
</dbReference>
<proteinExistence type="inferred from homology"/>
<dbReference type="Pfam" id="PF21088">
    <property type="entry name" value="MS_channel_1st"/>
    <property type="match status" value="1"/>
</dbReference>
<evidence type="ECO:0000256" key="8">
    <source>
        <dbReference type="SAM" id="Phobius"/>
    </source>
</evidence>
<feature type="transmembrane region" description="Helical" evidence="8">
    <location>
        <begin position="445"/>
        <end position="466"/>
    </location>
</feature>
<dbReference type="InterPro" id="IPR006685">
    <property type="entry name" value="MscS_channel_2nd"/>
</dbReference>
<dbReference type="SUPFAM" id="SSF82861">
    <property type="entry name" value="Mechanosensitive channel protein MscS (YggB), transmembrane region"/>
    <property type="match status" value="1"/>
</dbReference>
<evidence type="ECO:0000256" key="2">
    <source>
        <dbReference type="ARBA" id="ARBA00008017"/>
    </source>
</evidence>
<keyword evidence="3" id="KW-1003">Cell membrane</keyword>
<keyword evidence="6 8" id="KW-0472">Membrane</keyword>
<gene>
    <name evidence="12" type="ORF">SAMN05660420_01055</name>
</gene>
<evidence type="ECO:0000256" key="5">
    <source>
        <dbReference type="ARBA" id="ARBA00022989"/>
    </source>
</evidence>
<dbReference type="Proteomes" id="UP000199409">
    <property type="component" value="Unassembled WGS sequence"/>
</dbReference>
<organism evidence="12 13">
    <name type="scientific">Desulfuromusa kysingii</name>
    <dbReference type="NCBI Taxonomy" id="37625"/>
    <lineage>
        <taxon>Bacteria</taxon>
        <taxon>Pseudomonadati</taxon>
        <taxon>Thermodesulfobacteriota</taxon>
        <taxon>Desulfuromonadia</taxon>
        <taxon>Desulfuromonadales</taxon>
        <taxon>Geopsychrobacteraceae</taxon>
        <taxon>Desulfuromusa</taxon>
    </lineage>
</organism>
<feature type="domain" description="Mechanosensitive ion channel transmembrane helices 2/3" evidence="11">
    <location>
        <begin position="575"/>
        <end position="616"/>
    </location>
</feature>
<dbReference type="Pfam" id="PF00924">
    <property type="entry name" value="MS_channel_2nd"/>
    <property type="match status" value="1"/>
</dbReference>
<feature type="transmembrane region" description="Helical" evidence="8">
    <location>
        <begin position="403"/>
        <end position="425"/>
    </location>
</feature>
<dbReference type="Gene3D" id="1.10.287.1260">
    <property type="match status" value="1"/>
</dbReference>
<name>A0A1H3XNQ5_9BACT</name>
<comment type="similarity">
    <text evidence="2">Belongs to the MscS (TC 1.A.23) family.</text>
</comment>
<dbReference type="Pfam" id="PF21082">
    <property type="entry name" value="MS_channel_3rd"/>
    <property type="match status" value="1"/>
</dbReference>
<feature type="transmembrane region" description="Helical" evidence="8">
    <location>
        <begin position="317"/>
        <end position="338"/>
    </location>
</feature>
<evidence type="ECO:0000313" key="13">
    <source>
        <dbReference type="Proteomes" id="UP000199409"/>
    </source>
</evidence>
<dbReference type="PROSITE" id="PS01246">
    <property type="entry name" value="UPF0003"/>
    <property type="match status" value="1"/>
</dbReference>
<accession>A0A1H3XNQ5</accession>
<feature type="transmembrane region" description="Helical" evidence="8">
    <location>
        <begin position="576"/>
        <end position="595"/>
    </location>
</feature>
<feature type="transmembrane region" description="Helical" evidence="8">
    <location>
        <begin position="527"/>
        <end position="545"/>
    </location>
</feature>
<dbReference type="SUPFAM" id="SSF82689">
    <property type="entry name" value="Mechanosensitive channel protein MscS (YggB), C-terminal domain"/>
    <property type="match status" value="1"/>
</dbReference>
<comment type="subcellular location">
    <subcellularLocation>
        <location evidence="1">Cell membrane</location>
        <topology evidence="1">Multi-pass membrane protein</topology>
    </subcellularLocation>
</comment>
<feature type="coiled-coil region" evidence="7">
    <location>
        <begin position="100"/>
        <end position="134"/>
    </location>
</feature>
<keyword evidence="7" id="KW-0175">Coiled coil</keyword>
<evidence type="ECO:0000256" key="6">
    <source>
        <dbReference type="ARBA" id="ARBA00023136"/>
    </source>
</evidence>